<dbReference type="OrthoDB" id="2213517at2"/>
<dbReference type="SUPFAM" id="SSF55729">
    <property type="entry name" value="Acyl-CoA N-acyltransferases (Nat)"/>
    <property type="match status" value="1"/>
</dbReference>
<dbReference type="RefSeq" id="WP_095373044.1">
    <property type="nucleotide sequence ID" value="NZ_CP022983.1"/>
</dbReference>
<name>A0A248TN15_9BACI</name>
<dbReference type="Pfam" id="PF18467">
    <property type="entry name" value="DUF5613"/>
    <property type="match status" value="1"/>
</dbReference>
<dbReference type="InterPro" id="IPR040549">
    <property type="entry name" value="DUF5613"/>
</dbReference>
<dbReference type="GO" id="GO:0016747">
    <property type="term" value="F:acyltransferase activity, transferring groups other than amino-acyl groups"/>
    <property type="evidence" value="ECO:0007669"/>
    <property type="project" value="InterPro"/>
</dbReference>
<dbReference type="Gene3D" id="3.40.630.30">
    <property type="match status" value="1"/>
</dbReference>
<evidence type="ECO:0000313" key="3">
    <source>
        <dbReference type="Proteomes" id="UP000215137"/>
    </source>
</evidence>
<organism evidence="2 3">
    <name type="scientific">Cytobacillus kochii</name>
    <dbReference type="NCBI Taxonomy" id="859143"/>
    <lineage>
        <taxon>Bacteria</taxon>
        <taxon>Bacillati</taxon>
        <taxon>Bacillota</taxon>
        <taxon>Bacilli</taxon>
        <taxon>Bacillales</taxon>
        <taxon>Bacillaceae</taxon>
        <taxon>Cytobacillus</taxon>
    </lineage>
</organism>
<dbReference type="AlphaFoldDB" id="A0A248TN15"/>
<accession>A0A248TN15</accession>
<protein>
    <recommendedName>
        <fullName evidence="1">N-acetyltransferase domain-containing protein</fullName>
    </recommendedName>
</protein>
<keyword evidence="3" id="KW-1185">Reference proteome</keyword>
<proteinExistence type="predicted"/>
<sequence>MVSFRDIHHDGNLIAEKANFDHYGTKQFYFKYDANFIQFKINPSLQDFQLAQMYLEDYQKEHKQEHLKFYLPADEMIQEDVLLYLYQQFYTIGCQELYEINPLQFIYKDRKNEIVVEEVTNDNLGEYLQLQRNFDLDYGEEYVNLNRSMHSYHHNAKDTLQLLAYDHGVPAGSLQVFFNKCTAEIDNVGVLPAHRLKGIAASLQYEVMKRFSNHRVILVADSNDTPKDMYRKQGYKKLSFRYEVMKLL</sequence>
<dbReference type="KEGG" id="bko:CKF48_20470"/>
<evidence type="ECO:0000259" key="1">
    <source>
        <dbReference type="PROSITE" id="PS51186"/>
    </source>
</evidence>
<dbReference type="EMBL" id="CP022983">
    <property type="protein sequence ID" value="ASV69480.1"/>
    <property type="molecule type" value="Genomic_DNA"/>
</dbReference>
<reference evidence="2 3" key="1">
    <citation type="submission" date="2017-08" db="EMBL/GenBank/DDBJ databases">
        <title>Complete Genome Sequence of Bacillus kochii Oregon-R-modENCODE STRAIN BDGP4, isolated from Drosophila melanogaster gut.</title>
        <authorList>
            <person name="Wan K.H."/>
            <person name="Yu C."/>
            <person name="Park S."/>
            <person name="Hammonds A.S."/>
            <person name="Booth B.W."/>
            <person name="Celniker S.E."/>
        </authorList>
    </citation>
    <scope>NUCLEOTIDE SEQUENCE [LARGE SCALE GENOMIC DNA]</scope>
    <source>
        <strain evidence="2 3">BDGP4</strain>
    </source>
</reference>
<dbReference type="PROSITE" id="PS51186">
    <property type="entry name" value="GNAT"/>
    <property type="match status" value="1"/>
</dbReference>
<dbReference type="InterPro" id="IPR016181">
    <property type="entry name" value="Acyl_CoA_acyltransferase"/>
</dbReference>
<evidence type="ECO:0000313" key="2">
    <source>
        <dbReference type="EMBL" id="ASV69480.1"/>
    </source>
</evidence>
<feature type="domain" description="N-acetyltransferase" evidence="1">
    <location>
        <begin position="114"/>
        <end position="248"/>
    </location>
</feature>
<dbReference type="Proteomes" id="UP000215137">
    <property type="component" value="Chromosome"/>
</dbReference>
<dbReference type="InterPro" id="IPR000182">
    <property type="entry name" value="GNAT_dom"/>
</dbReference>
<dbReference type="CDD" id="cd04301">
    <property type="entry name" value="NAT_SF"/>
    <property type="match status" value="1"/>
</dbReference>
<dbReference type="Pfam" id="PF00583">
    <property type="entry name" value="Acetyltransf_1"/>
    <property type="match status" value="1"/>
</dbReference>
<gene>
    <name evidence="2" type="ORF">CKF48_20470</name>
</gene>